<dbReference type="RefSeq" id="WP_191274647.1">
    <property type="nucleotide sequence ID" value="NZ_BNDS01000015.1"/>
</dbReference>
<evidence type="ECO:0000313" key="1">
    <source>
        <dbReference type="EMBL" id="GHH99746.1"/>
    </source>
</evidence>
<organism evidence="1 2">
    <name type="scientific">Neobacillus kokaensis</name>
    <dbReference type="NCBI Taxonomy" id="2759023"/>
    <lineage>
        <taxon>Bacteria</taxon>
        <taxon>Bacillati</taxon>
        <taxon>Bacillota</taxon>
        <taxon>Bacilli</taxon>
        <taxon>Bacillales</taxon>
        <taxon>Bacillaceae</taxon>
        <taxon>Neobacillus</taxon>
    </lineage>
</organism>
<dbReference type="EMBL" id="BNDS01000015">
    <property type="protein sequence ID" value="GHH99746.1"/>
    <property type="molecule type" value="Genomic_DNA"/>
</dbReference>
<evidence type="ECO:0000313" key="2">
    <source>
        <dbReference type="Proteomes" id="UP000637074"/>
    </source>
</evidence>
<sequence length="95" mass="10813">MFHDRDADVYFGYFETEQYEELKETISDLDSIIEEGFESTGAIGSVGESLIIKHERIRISGEGRPDLKHLIKLIPAAYAVGYDINSCELMRKKVN</sequence>
<keyword evidence="2" id="KW-1185">Reference proteome</keyword>
<accession>A0ABQ3NAM6</accession>
<reference evidence="1 2" key="1">
    <citation type="journal article" date="2022" name="Int. J. Syst. Evol. Microbiol.">
        <title>Neobacillus kokaensis sp. nov., isolated from soil.</title>
        <authorList>
            <person name="Yuki K."/>
            <person name="Matsubara H."/>
            <person name="Yamaguchi S."/>
        </authorList>
    </citation>
    <scope>NUCLEOTIDE SEQUENCE [LARGE SCALE GENOMIC DNA]</scope>
    <source>
        <strain evidence="1 2">LOB 377</strain>
    </source>
</reference>
<dbReference type="Proteomes" id="UP000637074">
    <property type="component" value="Unassembled WGS sequence"/>
</dbReference>
<protein>
    <submittedName>
        <fullName evidence="1">Uncharacterized protein</fullName>
    </submittedName>
</protein>
<comment type="caution">
    <text evidence="1">The sequence shown here is derived from an EMBL/GenBank/DDBJ whole genome shotgun (WGS) entry which is preliminary data.</text>
</comment>
<name>A0ABQ3NAM6_9BACI</name>
<proteinExistence type="predicted"/>
<gene>
    <name evidence="1" type="ORF">AM1BK_32890</name>
</gene>